<evidence type="ECO:0000256" key="2">
    <source>
        <dbReference type="ARBA" id="ARBA00023130"/>
    </source>
</evidence>
<feature type="signal peptide" evidence="4">
    <location>
        <begin position="1"/>
        <end position="16"/>
    </location>
</feature>
<evidence type="ECO:0000256" key="3">
    <source>
        <dbReference type="ARBA" id="ARBA00043265"/>
    </source>
</evidence>
<evidence type="ECO:0000256" key="4">
    <source>
        <dbReference type="SAM" id="SignalP"/>
    </source>
</evidence>
<evidence type="ECO:0000256" key="1">
    <source>
        <dbReference type="ARBA" id="ARBA00022859"/>
    </source>
</evidence>
<keyword evidence="1" id="KW-0391">Immunity</keyword>
<accession>A0ABN9HDC1</accession>
<organism evidence="6 7">
    <name type="scientific">Staurois parvus</name>
    <dbReference type="NCBI Taxonomy" id="386267"/>
    <lineage>
        <taxon>Eukaryota</taxon>
        <taxon>Metazoa</taxon>
        <taxon>Chordata</taxon>
        <taxon>Craniata</taxon>
        <taxon>Vertebrata</taxon>
        <taxon>Euteleostomi</taxon>
        <taxon>Amphibia</taxon>
        <taxon>Batrachia</taxon>
        <taxon>Anura</taxon>
        <taxon>Neobatrachia</taxon>
        <taxon>Ranoidea</taxon>
        <taxon>Ranidae</taxon>
        <taxon>Staurois</taxon>
    </lineage>
</organism>
<evidence type="ECO:0000313" key="7">
    <source>
        <dbReference type="Proteomes" id="UP001162483"/>
    </source>
</evidence>
<keyword evidence="7" id="KW-1185">Reference proteome</keyword>
<evidence type="ECO:0000259" key="5">
    <source>
        <dbReference type="PROSITE" id="PS50835"/>
    </source>
</evidence>
<name>A0ABN9HDC1_9NEOB</name>
<dbReference type="EMBL" id="CATNWA010020433">
    <property type="protein sequence ID" value="CAI9618345.1"/>
    <property type="molecule type" value="Genomic_DNA"/>
</dbReference>
<dbReference type="InterPro" id="IPR050199">
    <property type="entry name" value="IgHV"/>
</dbReference>
<proteinExistence type="predicted"/>
<reference evidence="6" key="1">
    <citation type="submission" date="2023-05" db="EMBL/GenBank/DDBJ databases">
        <authorList>
            <person name="Stuckert A."/>
        </authorList>
    </citation>
    <scope>NUCLEOTIDE SEQUENCE</scope>
</reference>
<feature type="domain" description="Ig-like" evidence="5">
    <location>
        <begin position="12"/>
        <end position="122"/>
    </location>
</feature>
<comment type="caution">
    <text evidence="6">The sequence shown here is derived from an EMBL/GenBank/DDBJ whole genome shotgun (WGS) entry which is preliminary data.</text>
</comment>
<dbReference type="Gene3D" id="2.60.40.10">
    <property type="entry name" value="Immunoglobulins"/>
    <property type="match status" value="1"/>
</dbReference>
<feature type="non-terminal residue" evidence="6">
    <location>
        <position position="1"/>
    </location>
</feature>
<dbReference type="PANTHER" id="PTHR23266">
    <property type="entry name" value="IMMUNOGLOBULIN HEAVY CHAIN"/>
    <property type="match status" value="1"/>
</dbReference>
<dbReference type="InterPro" id="IPR007110">
    <property type="entry name" value="Ig-like_dom"/>
</dbReference>
<dbReference type="PROSITE" id="PS50835">
    <property type="entry name" value="IG_LIKE"/>
    <property type="match status" value="1"/>
</dbReference>
<keyword evidence="2" id="KW-1064">Adaptive immunity</keyword>
<feature type="chain" id="PRO_5045312365" description="Ig-like domain-containing protein" evidence="4">
    <location>
        <begin position="17"/>
        <end position="124"/>
    </location>
</feature>
<keyword evidence="3" id="KW-1280">Immunoglobulin</keyword>
<dbReference type="InterPro" id="IPR036179">
    <property type="entry name" value="Ig-like_dom_sf"/>
</dbReference>
<protein>
    <recommendedName>
        <fullName evidence="5">Ig-like domain-containing protein</fullName>
    </recommendedName>
</protein>
<dbReference type="InterPro" id="IPR013783">
    <property type="entry name" value="Ig-like_fold"/>
</dbReference>
<evidence type="ECO:0000313" key="6">
    <source>
        <dbReference type="EMBL" id="CAI9618345.1"/>
    </source>
</evidence>
<dbReference type="SMART" id="SM00406">
    <property type="entry name" value="IGv"/>
    <property type="match status" value="1"/>
</dbReference>
<sequence length="124" mass="13564">LILFPIVSVYFPGVLSSNQLVQSDSAVIKPGNSHTLTCQASGGFTFGGYAMAWIRQLSDGKLQWLCYIGSGGDTGYNDAVKGRFTTTSDNNNNKLTLKTDNMKIEDTAVYYCARDTLMENISFL</sequence>
<keyword evidence="4" id="KW-0732">Signal</keyword>
<dbReference type="Proteomes" id="UP001162483">
    <property type="component" value="Unassembled WGS sequence"/>
</dbReference>
<gene>
    <name evidence="6" type="ORF">SPARVUS_LOCUS15674591</name>
</gene>
<dbReference type="InterPro" id="IPR013106">
    <property type="entry name" value="Ig_V-set"/>
</dbReference>
<dbReference type="Pfam" id="PF07686">
    <property type="entry name" value="V-set"/>
    <property type="match status" value="1"/>
</dbReference>
<dbReference type="SUPFAM" id="SSF48726">
    <property type="entry name" value="Immunoglobulin"/>
    <property type="match status" value="1"/>
</dbReference>